<dbReference type="OMA" id="GRWINFS"/>
<organism evidence="3 4">
    <name type="scientific">Aegilops tauschii subsp. strangulata</name>
    <name type="common">Goatgrass</name>
    <dbReference type="NCBI Taxonomy" id="200361"/>
    <lineage>
        <taxon>Eukaryota</taxon>
        <taxon>Viridiplantae</taxon>
        <taxon>Streptophyta</taxon>
        <taxon>Embryophyta</taxon>
        <taxon>Tracheophyta</taxon>
        <taxon>Spermatophyta</taxon>
        <taxon>Magnoliopsida</taxon>
        <taxon>Liliopsida</taxon>
        <taxon>Poales</taxon>
        <taxon>Poaceae</taxon>
        <taxon>BOP clade</taxon>
        <taxon>Pooideae</taxon>
        <taxon>Triticodae</taxon>
        <taxon>Triticeae</taxon>
        <taxon>Triticinae</taxon>
        <taxon>Aegilops</taxon>
    </lineage>
</organism>
<dbReference type="AlphaFoldDB" id="A0A453MT92"/>
<reference evidence="4" key="1">
    <citation type="journal article" date="2014" name="Science">
        <title>Ancient hybridizations among the ancestral genomes of bread wheat.</title>
        <authorList>
            <consortium name="International Wheat Genome Sequencing Consortium,"/>
            <person name="Marcussen T."/>
            <person name="Sandve S.R."/>
            <person name="Heier L."/>
            <person name="Spannagl M."/>
            <person name="Pfeifer M."/>
            <person name="Jakobsen K.S."/>
            <person name="Wulff B.B."/>
            <person name="Steuernagel B."/>
            <person name="Mayer K.F."/>
            <person name="Olsen O.A."/>
        </authorList>
    </citation>
    <scope>NUCLEOTIDE SEQUENCE [LARGE SCALE GENOMIC DNA]</scope>
    <source>
        <strain evidence="4">cv. AL8/78</strain>
    </source>
</reference>
<dbReference type="Pfam" id="PF04578">
    <property type="entry name" value="DUF594"/>
    <property type="match status" value="1"/>
</dbReference>
<evidence type="ECO:0000313" key="3">
    <source>
        <dbReference type="EnsemblPlants" id="AET6Gv20066900.1"/>
    </source>
</evidence>
<feature type="transmembrane region" description="Helical" evidence="1">
    <location>
        <begin position="12"/>
        <end position="31"/>
    </location>
</feature>
<reference evidence="3" key="4">
    <citation type="submission" date="2019-03" db="UniProtKB">
        <authorList>
            <consortium name="EnsemblPlants"/>
        </authorList>
    </citation>
    <scope>IDENTIFICATION</scope>
</reference>
<reference evidence="4" key="2">
    <citation type="journal article" date="2017" name="Nat. Plants">
        <title>The Aegilops tauschii genome reveals multiple impacts of transposons.</title>
        <authorList>
            <person name="Zhao G."/>
            <person name="Zou C."/>
            <person name="Li K."/>
            <person name="Wang K."/>
            <person name="Li T."/>
            <person name="Gao L."/>
            <person name="Zhang X."/>
            <person name="Wang H."/>
            <person name="Yang Z."/>
            <person name="Liu X."/>
            <person name="Jiang W."/>
            <person name="Mao L."/>
            <person name="Kong X."/>
            <person name="Jiao Y."/>
            <person name="Jia J."/>
        </authorList>
    </citation>
    <scope>NUCLEOTIDE SEQUENCE [LARGE SCALE GENOMIC DNA]</scope>
    <source>
        <strain evidence="4">cv. AL8/78</strain>
    </source>
</reference>
<dbReference type="Proteomes" id="UP000015105">
    <property type="component" value="Chromosome 6D"/>
</dbReference>
<feature type="transmembrane region" description="Helical" evidence="1">
    <location>
        <begin position="64"/>
        <end position="84"/>
    </location>
</feature>
<feature type="transmembrane region" description="Helical" evidence="1">
    <location>
        <begin position="359"/>
        <end position="384"/>
    </location>
</feature>
<dbReference type="STRING" id="200361.A0A453MT92"/>
<feature type="transmembrane region" description="Helical" evidence="1">
    <location>
        <begin position="37"/>
        <end position="55"/>
    </location>
</feature>
<keyword evidence="1" id="KW-0812">Transmembrane</keyword>
<dbReference type="EnsemblPlants" id="AET6Gv20066900.1">
    <property type="protein sequence ID" value="AET6Gv20066900.1"/>
    <property type="gene ID" value="AET6Gv20066900"/>
</dbReference>
<dbReference type="PANTHER" id="PTHR31325">
    <property type="entry name" value="OS01G0798800 PROTEIN-RELATED"/>
    <property type="match status" value="1"/>
</dbReference>
<reference evidence="3" key="5">
    <citation type="journal article" date="2021" name="G3 (Bethesda)">
        <title>Aegilops tauschii genome assembly Aet v5.0 features greater sequence contiguity and improved annotation.</title>
        <authorList>
            <person name="Wang L."/>
            <person name="Zhu T."/>
            <person name="Rodriguez J.C."/>
            <person name="Deal K.R."/>
            <person name="Dubcovsky J."/>
            <person name="McGuire P.E."/>
            <person name="Lux T."/>
            <person name="Spannagl M."/>
            <person name="Mayer K.F.X."/>
            <person name="Baldrich P."/>
            <person name="Meyers B.C."/>
            <person name="Huo N."/>
            <person name="Gu Y.Q."/>
            <person name="Zhou H."/>
            <person name="Devos K.M."/>
            <person name="Bennetzen J.L."/>
            <person name="Unver T."/>
            <person name="Budak H."/>
            <person name="Gulick P.J."/>
            <person name="Galiba G."/>
            <person name="Kalapos B."/>
            <person name="Nelson D.R."/>
            <person name="Li P."/>
            <person name="You F.M."/>
            <person name="Luo M.C."/>
            <person name="Dvorak J."/>
        </authorList>
    </citation>
    <scope>NUCLEOTIDE SEQUENCE [LARGE SCALE GENOMIC DNA]</scope>
    <source>
        <strain evidence="3">cv. AL8/78</strain>
    </source>
</reference>
<dbReference type="OrthoDB" id="598862at2759"/>
<proteinExistence type="predicted"/>
<keyword evidence="4" id="KW-1185">Reference proteome</keyword>
<dbReference type="GeneID" id="109784688"/>
<keyword evidence="1" id="KW-0472">Membrane</keyword>
<name>A0A453MT92_AEGTS</name>
<dbReference type="InterPro" id="IPR025315">
    <property type="entry name" value="DUF4220"/>
</dbReference>
<protein>
    <recommendedName>
        <fullName evidence="2">DUF4220 domain-containing protein</fullName>
    </recommendedName>
</protein>
<reference evidence="3" key="3">
    <citation type="journal article" date="2017" name="Nature">
        <title>Genome sequence of the progenitor of the wheat D genome Aegilops tauschii.</title>
        <authorList>
            <person name="Luo M.C."/>
            <person name="Gu Y.Q."/>
            <person name="Puiu D."/>
            <person name="Wang H."/>
            <person name="Twardziok S.O."/>
            <person name="Deal K.R."/>
            <person name="Huo N."/>
            <person name="Zhu T."/>
            <person name="Wang L."/>
            <person name="Wang Y."/>
            <person name="McGuire P.E."/>
            <person name="Liu S."/>
            <person name="Long H."/>
            <person name="Ramasamy R.K."/>
            <person name="Rodriguez J.C."/>
            <person name="Van S.L."/>
            <person name="Yuan L."/>
            <person name="Wang Z."/>
            <person name="Xia Z."/>
            <person name="Xiao L."/>
            <person name="Anderson O.D."/>
            <person name="Ouyang S."/>
            <person name="Liang Y."/>
            <person name="Zimin A.V."/>
            <person name="Pertea G."/>
            <person name="Qi P."/>
            <person name="Bennetzen J.L."/>
            <person name="Dai X."/>
            <person name="Dawson M.W."/>
            <person name="Muller H.G."/>
            <person name="Kugler K."/>
            <person name="Rivarola-Duarte L."/>
            <person name="Spannagl M."/>
            <person name="Mayer K.F.X."/>
            <person name="Lu F.H."/>
            <person name="Bevan M.W."/>
            <person name="Leroy P."/>
            <person name="Li P."/>
            <person name="You F.M."/>
            <person name="Sun Q."/>
            <person name="Liu Z."/>
            <person name="Lyons E."/>
            <person name="Wicker T."/>
            <person name="Salzberg S.L."/>
            <person name="Devos K.M."/>
            <person name="Dvorak J."/>
        </authorList>
    </citation>
    <scope>NUCLEOTIDE SEQUENCE [LARGE SCALE GENOMIC DNA]</scope>
    <source>
        <strain evidence="3">cv. AL8/78</strain>
    </source>
</reference>
<dbReference type="Pfam" id="PF13968">
    <property type="entry name" value="DUF4220"/>
    <property type="match status" value="1"/>
</dbReference>
<sequence>MMRRALRKNGAAAVSKAAISSTLVAVVSATLSLETKLMALALALGGLYLLQRVLVGKRRRSGHWLVQYGAMAAYYLPVPLVFYATKAVSSTSHSHHIHEDTPSLVVGVFYMFRLSLPSFQEVVAPLVTNMRAYSLHDRPQDGYNYLMWLLFLGWVDWGIILDWARCCRRRVLYRLVQMGLDFFLTLFTLFAHTSESTLDCQTKAVADYMKRESSKSSSTSTTSPFFDEDDDANSNSSLKLLDCCRYPFVQRGNGEWATVKDLVQRDDLPNEDKDIWLSYSLCRLLARRYYGFHCAEEGDDKVRCLALADLTRADGYKRVFTIAEVQLAFLHDYFFTASLPIIESGLKYIDVAQQFLGEFYVIISIFSSGIPLVIATFMSLCSLFENPMSLLVKNLVAIYWRPIHTAFRKLNDLPNHPRLIIIRFRPNPNVQDVFDPFQAQTGGAYWRNKIGQYSILQDYDRRRSPKKALVAWFHRIVLSQPSYRFIKHLPVEEDQVDMLELDNMRELVANTLRDIDGPPTNGTRSLKINMGKINRATRNRDSPGYDWLWTCKQETHTDAILIWHIATCYCDMTPISDDPLVKWHHEVAKALSRYCAYLVAFLPEFLPEHSLTTKQVFQRVLQEAQQELGEKPMKEEEKRTKIRGLQLPDQHEQRTTFHKGIHLGRQLEMLSDDNLRWKVMAEFWAEMILYIAPSDNAEAHIAHLAKGGEFITHLWAMLSNAGILKRATGEWHLPHASTTKRGTPKKIETTKARTQECPF</sequence>
<evidence type="ECO:0000313" key="4">
    <source>
        <dbReference type="Proteomes" id="UP000015105"/>
    </source>
</evidence>
<feature type="domain" description="DUF4220" evidence="2">
    <location>
        <begin position="129"/>
        <end position="457"/>
    </location>
</feature>
<accession>A0A453MT92</accession>
<dbReference type="Gramene" id="AET6Gv20066900.1">
    <property type="protein sequence ID" value="AET6Gv20066900.1"/>
    <property type="gene ID" value="AET6Gv20066900"/>
</dbReference>
<evidence type="ECO:0000256" key="1">
    <source>
        <dbReference type="SAM" id="Phobius"/>
    </source>
</evidence>
<dbReference type="InterPro" id="IPR007658">
    <property type="entry name" value="DUF594"/>
</dbReference>
<keyword evidence="1" id="KW-1133">Transmembrane helix</keyword>
<dbReference type="RefSeq" id="XP_020198876.1">
    <property type="nucleotide sequence ID" value="XM_020343287.4"/>
</dbReference>
<feature type="transmembrane region" description="Helical" evidence="1">
    <location>
        <begin position="145"/>
        <end position="164"/>
    </location>
</feature>
<evidence type="ECO:0000259" key="2">
    <source>
        <dbReference type="Pfam" id="PF13968"/>
    </source>
</evidence>